<keyword evidence="4" id="KW-0808">Transferase</keyword>
<dbReference type="EMBL" id="JBJKBG010000005">
    <property type="protein sequence ID" value="KAL3739535.1"/>
    <property type="molecule type" value="Genomic_DNA"/>
</dbReference>
<evidence type="ECO:0000256" key="2">
    <source>
        <dbReference type="ARBA" id="ARBA00004906"/>
    </source>
</evidence>
<dbReference type="InterPro" id="IPR011989">
    <property type="entry name" value="ARM-like"/>
</dbReference>
<dbReference type="CDD" id="cd21037">
    <property type="entry name" value="MLKL_NTD"/>
    <property type="match status" value="1"/>
</dbReference>
<evidence type="ECO:0000256" key="3">
    <source>
        <dbReference type="ARBA" id="ARBA00012483"/>
    </source>
</evidence>
<sequence>MTLDVVTNASLAPASEALSQTMEYIVDVIVASNDVLVEKESFKVLTTYLERIVPVIKELSRKEISNSQSLLAAIEILKREVNNAKQLTRECSKRSKVYLLMNCRKIVKSLESSMREISRGLSLLPLASLDLSSNISEDIRILCDNMEKAELRAASAEEEVLEKIESGIQERTVDRSYANNLLVCIAEAVGVSTEKTSLRREFDEFKSEIENAQLRKDQAEAIQMEQIIALLERADAISSPKEREIKYFTKRKSLGTQPLEPLQSFYCPITRDVMVDPVETSSGHTFERSAIEKWFAEGNNMCPLTMTPIDASILRPNKTLRQSIEEWKDRNNMITIASIKKKLESDDEEEVNHCLEQLQDLCEQRDVHREWVIMEDYIPILIELLRSKGRDIRDIKSHVLVILCLVARDTDHAKERIASVENAIEVIVGSLGRREMKLAVRLLLELSKNSSIRGRLGKVQGCILLLVTMSRGDDIQAAKDAEELLDNLSFSDQNVVQMAKANYFKYFLQRLSSGPEDVKRTIAKALAEMELTDHNKASLYEGGVLNPLLHLIEHVDYQVKEVAIKALYTLSTLPKNGLQMIEDGAVGPLLDVLFNHSSSSLSLRETVAATIMQLAMSTLSQESGLTQSLFLESENIFKLFSLTIFSSPNVQECILRTFHALCQSPCGTNVRTKLRQCSVIQALVQLCELDRLNVRANAVKLLYFLVDESDEAIIAEHVGERCVETLLKIIAKLPEATSSSDVEEVASAVGIIAKLPEESQFTEWLQDKGAFPVILNLLQTPRQNNSQSSKLVENAVGAISRFTVSTNQEMQKRAAKEGLIPLLVQLLNFGTSLTKRRASMCLAQFSCSSSQLSRTILKRRGFLCFSSPMESGCSVHGGICSVESSFCLIEANAVEPLVGVLDEADLDACEASLDALLTLIEGQKLQSGSKVLVEANMIPPMIKFLVSPSSSLQEKSLEALERIFRLPELKLRYGPLAQMPLVDLTQRGSSRMKSLAARILAHLNVLPDQSSYF</sequence>
<evidence type="ECO:0000256" key="7">
    <source>
        <dbReference type="SAM" id="Coils"/>
    </source>
</evidence>
<evidence type="ECO:0000256" key="1">
    <source>
        <dbReference type="ARBA" id="ARBA00000900"/>
    </source>
</evidence>
<protein>
    <recommendedName>
        <fullName evidence="3">RING-type E3 ubiquitin transferase</fullName>
        <ecNumber evidence="3">2.3.2.27</ecNumber>
    </recommendedName>
</protein>
<dbReference type="InterPro" id="IPR016024">
    <property type="entry name" value="ARM-type_fold"/>
</dbReference>
<evidence type="ECO:0000313" key="10">
    <source>
        <dbReference type="Proteomes" id="UP001634007"/>
    </source>
</evidence>
<dbReference type="PANTHER" id="PTHR45958">
    <property type="entry name" value="RING-TYPE E3 UBIQUITIN TRANSFERASE"/>
    <property type="match status" value="1"/>
</dbReference>
<evidence type="ECO:0000259" key="8">
    <source>
        <dbReference type="PROSITE" id="PS51698"/>
    </source>
</evidence>
<evidence type="ECO:0000256" key="6">
    <source>
        <dbReference type="ARBA" id="ARBA00022786"/>
    </source>
</evidence>
<dbReference type="Pfam" id="PF04564">
    <property type="entry name" value="U-box"/>
    <property type="match status" value="1"/>
</dbReference>
<dbReference type="EC" id="2.3.2.27" evidence="3"/>
<evidence type="ECO:0000313" key="9">
    <source>
        <dbReference type="EMBL" id="KAL3739535.1"/>
    </source>
</evidence>
<gene>
    <name evidence="9" type="ORF">ACJRO7_020878</name>
</gene>
<keyword evidence="6" id="KW-0833">Ubl conjugation pathway</keyword>
<comment type="catalytic activity">
    <reaction evidence="1">
        <text>S-ubiquitinyl-[E2 ubiquitin-conjugating enzyme]-L-cysteine + [acceptor protein]-L-lysine = [E2 ubiquitin-conjugating enzyme]-L-cysteine + N(6)-ubiquitinyl-[acceptor protein]-L-lysine.</text>
        <dbReference type="EC" id="2.3.2.27"/>
    </reaction>
</comment>
<dbReference type="InterPro" id="IPR045210">
    <property type="entry name" value="RING-Ubox_PUB"/>
</dbReference>
<dbReference type="InterPro" id="IPR013083">
    <property type="entry name" value="Znf_RING/FYVE/PHD"/>
</dbReference>
<dbReference type="EMBL" id="JBJKBG010000005">
    <property type="protein sequence ID" value="KAL3739534.1"/>
    <property type="molecule type" value="Genomic_DNA"/>
</dbReference>
<dbReference type="SMART" id="SM00185">
    <property type="entry name" value="ARM"/>
    <property type="match status" value="8"/>
</dbReference>
<feature type="domain" description="U-box" evidence="8">
    <location>
        <begin position="260"/>
        <end position="334"/>
    </location>
</feature>
<accession>A0ABD3KHZ4</accession>
<feature type="coiled-coil region" evidence="7">
    <location>
        <begin position="139"/>
        <end position="166"/>
    </location>
</feature>
<proteinExistence type="predicted"/>
<reference evidence="9 10" key="1">
    <citation type="submission" date="2024-11" db="EMBL/GenBank/DDBJ databases">
        <title>Chromosome-level genome assembly of Eucalyptus globulus Labill. provides insights into its genome evolution.</title>
        <authorList>
            <person name="Li X."/>
        </authorList>
    </citation>
    <scope>NUCLEOTIDE SEQUENCE [LARGE SCALE GENOMIC DNA]</scope>
    <source>
        <strain evidence="9">CL2024</strain>
        <tissue evidence="9">Fresh tender leaves</tissue>
    </source>
</reference>
<dbReference type="SUPFAM" id="SSF48371">
    <property type="entry name" value="ARM repeat"/>
    <property type="match status" value="2"/>
</dbReference>
<dbReference type="SMART" id="SM00504">
    <property type="entry name" value="Ubox"/>
    <property type="match status" value="1"/>
</dbReference>
<dbReference type="Gene3D" id="3.30.40.10">
    <property type="entry name" value="Zinc/RING finger domain, C3HC4 (zinc finger)"/>
    <property type="match status" value="1"/>
</dbReference>
<dbReference type="InterPro" id="IPR059179">
    <property type="entry name" value="MLKL-like_MCAfunc"/>
</dbReference>
<keyword evidence="5" id="KW-0677">Repeat</keyword>
<dbReference type="GO" id="GO:0061630">
    <property type="term" value="F:ubiquitin protein ligase activity"/>
    <property type="evidence" value="ECO:0007669"/>
    <property type="project" value="UniProtKB-EC"/>
</dbReference>
<dbReference type="Gene3D" id="1.25.10.10">
    <property type="entry name" value="Leucine-rich Repeat Variant"/>
    <property type="match status" value="3"/>
</dbReference>
<organism evidence="9 10">
    <name type="scientific">Eucalyptus globulus</name>
    <name type="common">Tasmanian blue gum</name>
    <dbReference type="NCBI Taxonomy" id="34317"/>
    <lineage>
        <taxon>Eukaryota</taxon>
        <taxon>Viridiplantae</taxon>
        <taxon>Streptophyta</taxon>
        <taxon>Embryophyta</taxon>
        <taxon>Tracheophyta</taxon>
        <taxon>Spermatophyta</taxon>
        <taxon>Magnoliopsida</taxon>
        <taxon>eudicotyledons</taxon>
        <taxon>Gunneridae</taxon>
        <taxon>Pentapetalae</taxon>
        <taxon>rosids</taxon>
        <taxon>malvids</taxon>
        <taxon>Myrtales</taxon>
        <taxon>Myrtaceae</taxon>
        <taxon>Myrtoideae</taxon>
        <taxon>Eucalypteae</taxon>
        <taxon>Eucalyptus</taxon>
    </lineage>
</organism>
<dbReference type="AlphaFoldDB" id="A0ABD3KHZ4"/>
<feature type="coiled-coil region" evidence="7">
    <location>
        <begin position="67"/>
        <end position="94"/>
    </location>
</feature>
<dbReference type="PROSITE" id="PS51698">
    <property type="entry name" value="U_BOX"/>
    <property type="match status" value="1"/>
</dbReference>
<dbReference type="InterPro" id="IPR000225">
    <property type="entry name" value="Armadillo"/>
</dbReference>
<dbReference type="PANTHER" id="PTHR45958:SF5">
    <property type="entry name" value="RING-TYPE E3 UBIQUITIN TRANSFERASE"/>
    <property type="match status" value="1"/>
</dbReference>
<feature type="coiled-coil region" evidence="7">
    <location>
        <begin position="195"/>
        <end position="222"/>
    </location>
</feature>
<comment type="pathway">
    <text evidence="2">Protein modification; protein ubiquitination.</text>
</comment>
<name>A0ABD3KHZ4_EUCGL</name>
<keyword evidence="10" id="KW-1185">Reference proteome</keyword>
<dbReference type="SUPFAM" id="SSF57850">
    <property type="entry name" value="RING/U-box"/>
    <property type="match status" value="1"/>
</dbReference>
<dbReference type="InterPro" id="IPR003613">
    <property type="entry name" value="Ubox_domain"/>
</dbReference>
<evidence type="ECO:0000256" key="4">
    <source>
        <dbReference type="ARBA" id="ARBA00022679"/>
    </source>
</evidence>
<dbReference type="CDD" id="cd16664">
    <property type="entry name" value="RING-Ubox_PUB"/>
    <property type="match status" value="1"/>
</dbReference>
<dbReference type="Proteomes" id="UP001634007">
    <property type="component" value="Unassembled WGS sequence"/>
</dbReference>
<evidence type="ECO:0000256" key="5">
    <source>
        <dbReference type="ARBA" id="ARBA00022737"/>
    </source>
</evidence>
<dbReference type="InterPro" id="IPR052608">
    <property type="entry name" value="U-box_domain_protein"/>
</dbReference>
<keyword evidence="7" id="KW-0175">Coiled coil</keyword>
<comment type="caution">
    <text evidence="9">The sequence shown here is derived from an EMBL/GenBank/DDBJ whole genome shotgun (WGS) entry which is preliminary data.</text>
</comment>